<reference evidence="11 12" key="1">
    <citation type="submission" date="2019-04" db="EMBL/GenBank/DDBJ databases">
        <title>Cohnella sp. nov., isolated from soil.</title>
        <authorList>
            <person name="Kim W."/>
        </authorList>
    </citation>
    <scope>NUCLEOTIDE SEQUENCE [LARGE SCALE GENOMIC DNA]</scope>
    <source>
        <strain evidence="11 12">CAU 1483</strain>
    </source>
</reference>
<proteinExistence type="predicted"/>
<evidence type="ECO:0000256" key="8">
    <source>
        <dbReference type="ARBA" id="ARBA00023136"/>
    </source>
</evidence>
<dbReference type="InterPro" id="IPR050640">
    <property type="entry name" value="Bact_2-comp_sensor_kinase"/>
</dbReference>
<evidence type="ECO:0000259" key="10">
    <source>
        <dbReference type="PROSITE" id="PS50885"/>
    </source>
</evidence>
<dbReference type="PANTHER" id="PTHR34220">
    <property type="entry name" value="SENSOR HISTIDINE KINASE YPDA"/>
    <property type="match status" value="1"/>
</dbReference>
<dbReference type="Proteomes" id="UP000309673">
    <property type="component" value="Unassembled WGS sequence"/>
</dbReference>
<dbReference type="Gene3D" id="6.10.340.10">
    <property type="match status" value="1"/>
</dbReference>
<dbReference type="PANTHER" id="PTHR34220:SF7">
    <property type="entry name" value="SENSOR HISTIDINE KINASE YPDA"/>
    <property type="match status" value="1"/>
</dbReference>
<protein>
    <submittedName>
        <fullName evidence="11">Sensor histidine kinase</fullName>
    </submittedName>
</protein>
<organism evidence="11 12">
    <name type="scientific">Cohnella pontilimi</name>
    <dbReference type="NCBI Taxonomy" id="2564100"/>
    <lineage>
        <taxon>Bacteria</taxon>
        <taxon>Bacillati</taxon>
        <taxon>Bacillota</taxon>
        <taxon>Bacilli</taxon>
        <taxon>Bacillales</taxon>
        <taxon>Paenibacillaceae</taxon>
        <taxon>Cohnella</taxon>
    </lineage>
</organism>
<keyword evidence="2" id="KW-1003">Cell membrane</keyword>
<dbReference type="InterPro" id="IPR036890">
    <property type="entry name" value="HATPase_C_sf"/>
</dbReference>
<evidence type="ECO:0000256" key="3">
    <source>
        <dbReference type="ARBA" id="ARBA00022553"/>
    </source>
</evidence>
<feature type="transmembrane region" description="Helical" evidence="9">
    <location>
        <begin position="293"/>
        <end position="316"/>
    </location>
</feature>
<keyword evidence="6 11" id="KW-0418">Kinase</keyword>
<dbReference type="PROSITE" id="PS50885">
    <property type="entry name" value="HAMP"/>
    <property type="match status" value="1"/>
</dbReference>
<keyword evidence="8 9" id="KW-0472">Membrane</keyword>
<evidence type="ECO:0000313" key="12">
    <source>
        <dbReference type="Proteomes" id="UP000309673"/>
    </source>
</evidence>
<dbReference type="Pfam" id="PF02518">
    <property type="entry name" value="HATPase_c"/>
    <property type="match status" value="1"/>
</dbReference>
<dbReference type="Pfam" id="PF00672">
    <property type="entry name" value="HAMP"/>
    <property type="match status" value="1"/>
</dbReference>
<feature type="domain" description="HAMP" evidence="10">
    <location>
        <begin position="318"/>
        <end position="370"/>
    </location>
</feature>
<dbReference type="Pfam" id="PF02743">
    <property type="entry name" value="dCache_1"/>
    <property type="match status" value="1"/>
</dbReference>
<dbReference type="GO" id="GO:0000155">
    <property type="term" value="F:phosphorelay sensor kinase activity"/>
    <property type="evidence" value="ECO:0007669"/>
    <property type="project" value="InterPro"/>
</dbReference>
<keyword evidence="3" id="KW-0597">Phosphoprotein</keyword>
<evidence type="ECO:0000256" key="7">
    <source>
        <dbReference type="ARBA" id="ARBA00022989"/>
    </source>
</evidence>
<dbReference type="Gene3D" id="3.30.565.10">
    <property type="entry name" value="Histidine kinase-like ATPase, C-terminal domain"/>
    <property type="match status" value="1"/>
</dbReference>
<keyword evidence="5 9" id="KW-0812">Transmembrane</keyword>
<feature type="transmembrane region" description="Helical" evidence="9">
    <location>
        <begin position="12"/>
        <end position="34"/>
    </location>
</feature>
<evidence type="ECO:0000313" key="11">
    <source>
        <dbReference type="EMBL" id="TJY40671.1"/>
    </source>
</evidence>
<dbReference type="AlphaFoldDB" id="A0A4U0F7V3"/>
<dbReference type="RefSeq" id="WP_136778861.1">
    <property type="nucleotide sequence ID" value="NZ_SUPK01000008.1"/>
</dbReference>
<dbReference type="SMART" id="SM00304">
    <property type="entry name" value="HAMP"/>
    <property type="match status" value="1"/>
</dbReference>
<dbReference type="InterPro" id="IPR003660">
    <property type="entry name" value="HAMP_dom"/>
</dbReference>
<comment type="subcellular location">
    <subcellularLocation>
        <location evidence="1">Cell membrane</location>
        <topology evidence="1">Multi-pass membrane protein</topology>
    </subcellularLocation>
</comment>
<comment type="caution">
    <text evidence="11">The sequence shown here is derived from an EMBL/GenBank/DDBJ whole genome shotgun (WGS) entry which is preliminary data.</text>
</comment>
<keyword evidence="7 9" id="KW-1133">Transmembrane helix</keyword>
<name>A0A4U0F7V3_9BACL</name>
<accession>A0A4U0F7V3</accession>
<keyword evidence="4" id="KW-0808">Transferase</keyword>
<sequence length="579" mass="65724">MRLFHTLRFKLTIFYVLFIVTPFVISAFALPYYIQGMLTRETRQLTAGTVAAMSRNIETYLDDLDRLSTSPYLSDEVMYALKLKANDRYRTANEYTKLKTDRALSGTLPQYLINTRPDILNTIIIPRTGPAYLTAKGGQFELVREFPFQEQEWYRQAVEADGRGVIVSSHPQNYFTASPARQVFSVARLIKDPDSRQPLAVILADADTQILRRIAKDTRFNVSSTIVILDQNESVLYSSSKLPQELTSMLPKFHQENEWQTDAYTAVSDKVGRFGWRIAVFLSNQEFDSKVRWIYVLALTLSAGALTVTFGVFLYFSRWIVKPFKKMNLIMSKAKMGDMSERFVARGQDEIAQLGISLNSMVSRLDELINQEYRAKLATQNAEYRALQSQIRPHFLFNTLNGFIGLNRQGRTKELENAILSLSSMMRYTLEDNQTTTIEKEFQFLQKYCLLQQTRFDESFTAHVEWEEELAGVPIPKLLIQPLVENAVIHGIEPDEKQNVLLVTAHAVQENGKKYVEITVQDDGLGFDSIQASSQGHVGLSNVRSRLLMNDPDATFTVTSRPGHGTKAVIRIPIGAAAS</sequence>
<dbReference type="GO" id="GO:0005886">
    <property type="term" value="C:plasma membrane"/>
    <property type="evidence" value="ECO:0007669"/>
    <property type="project" value="UniProtKB-SubCell"/>
</dbReference>
<evidence type="ECO:0000256" key="5">
    <source>
        <dbReference type="ARBA" id="ARBA00022692"/>
    </source>
</evidence>
<dbReference type="SUPFAM" id="SSF158472">
    <property type="entry name" value="HAMP domain-like"/>
    <property type="match status" value="1"/>
</dbReference>
<dbReference type="EMBL" id="SUPK01000008">
    <property type="protein sequence ID" value="TJY40671.1"/>
    <property type="molecule type" value="Genomic_DNA"/>
</dbReference>
<dbReference type="Pfam" id="PF06580">
    <property type="entry name" value="His_kinase"/>
    <property type="match status" value="1"/>
</dbReference>
<evidence type="ECO:0000256" key="6">
    <source>
        <dbReference type="ARBA" id="ARBA00022777"/>
    </source>
</evidence>
<dbReference type="OrthoDB" id="9776552at2"/>
<keyword evidence="12" id="KW-1185">Reference proteome</keyword>
<dbReference type="SUPFAM" id="SSF55874">
    <property type="entry name" value="ATPase domain of HSP90 chaperone/DNA topoisomerase II/histidine kinase"/>
    <property type="match status" value="1"/>
</dbReference>
<evidence type="ECO:0000256" key="1">
    <source>
        <dbReference type="ARBA" id="ARBA00004651"/>
    </source>
</evidence>
<evidence type="ECO:0000256" key="9">
    <source>
        <dbReference type="SAM" id="Phobius"/>
    </source>
</evidence>
<gene>
    <name evidence="11" type="ORF">E5161_16070</name>
</gene>
<dbReference type="CDD" id="cd06225">
    <property type="entry name" value="HAMP"/>
    <property type="match status" value="1"/>
</dbReference>
<dbReference type="InterPro" id="IPR003594">
    <property type="entry name" value="HATPase_dom"/>
</dbReference>
<evidence type="ECO:0000256" key="2">
    <source>
        <dbReference type="ARBA" id="ARBA00022475"/>
    </source>
</evidence>
<dbReference type="InterPro" id="IPR033479">
    <property type="entry name" value="dCache_1"/>
</dbReference>
<evidence type="ECO:0000256" key="4">
    <source>
        <dbReference type="ARBA" id="ARBA00022679"/>
    </source>
</evidence>
<dbReference type="InterPro" id="IPR010559">
    <property type="entry name" value="Sig_transdc_His_kin_internal"/>
</dbReference>